<dbReference type="EMBL" id="CP000804">
    <property type="protein sequence ID" value="ABU60381.1"/>
    <property type="molecule type" value="Genomic_DNA"/>
</dbReference>
<organism evidence="5 6">
    <name type="scientific">Roseiflexus castenholzii (strain DSM 13941 / HLO8)</name>
    <dbReference type="NCBI Taxonomy" id="383372"/>
    <lineage>
        <taxon>Bacteria</taxon>
        <taxon>Bacillati</taxon>
        <taxon>Chloroflexota</taxon>
        <taxon>Chloroflexia</taxon>
        <taxon>Chloroflexales</taxon>
        <taxon>Roseiflexineae</taxon>
        <taxon>Roseiflexaceae</taxon>
        <taxon>Roseiflexus</taxon>
    </lineage>
</organism>
<gene>
    <name evidence="5" type="ordered locus">Rcas_4357</name>
</gene>
<dbReference type="eggNOG" id="COG0845">
    <property type="taxonomic scope" value="Bacteria"/>
</dbReference>
<evidence type="ECO:0000313" key="6">
    <source>
        <dbReference type="Proteomes" id="UP000000263"/>
    </source>
</evidence>
<dbReference type="STRING" id="383372.Rcas_4357"/>
<dbReference type="GO" id="GO:0030313">
    <property type="term" value="C:cell envelope"/>
    <property type="evidence" value="ECO:0007669"/>
    <property type="project" value="UniProtKB-SubCell"/>
</dbReference>
<name>A7NS35_ROSCS</name>
<keyword evidence="4" id="KW-0732">Signal</keyword>
<evidence type="ECO:0000313" key="5">
    <source>
        <dbReference type="EMBL" id="ABU60381.1"/>
    </source>
</evidence>
<dbReference type="PROSITE" id="PS51257">
    <property type="entry name" value="PROKAR_LIPOPROTEIN"/>
    <property type="match status" value="1"/>
</dbReference>
<dbReference type="Gene3D" id="2.40.420.20">
    <property type="match status" value="1"/>
</dbReference>
<feature type="coiled-coil region" evidence="3">
    <location>
        <begin position="226"/>
        <end position="340"/>
    </location>
</feature>
<dbReference type="PANTHER" id="PTHR32347">
    <property type="entry name" value="EFFLUX SYSTEM COMPONENT YKNX-RELATED"/>
    <property type="match status" value="1"/>
</dbReference>
<dbReference type="Gene3D" id="2.40.50.100">
    <property type="match status" value="2"/>
</dbReference>
<dbReference type="AlphaFoldDB" id="A7NS35"/>
<evidence type="ECO:0000256" key="2">
    <source>
        <dbReference type="ARBA" id="ARBA00023054"/>
    </source>
</evidence>
<comment type="subcellular location">
    <subcellularLocation>
        <location evidence="1">Cell envelope</location>
    </subcellularLocation>
</comment>
<dbReference type="Gene3D" id="1.10.287.470">
    <property type="entry name" value="Helix hairpin bin"/>
    <property type="match status" value="2"/>
</dbReference>
<protein>
    <submittedName>
        <fullName evidence="5">H+transporting two-sector ATPase delta/epsilon subunit</fullName>
    </submittedName>
</protein>
<dbReference type="HOGENOM" id="CLU_038361_0_0_0"/>
<evidence type="ECO:0000256" key="1">
    <source>
        <dbReference type="ARBA" id="ARBA00004196"/>
    </source>
</evidence>
<sequence>MKHQSFLSCTALFVLALALLTACGGATVQTVPTPTPRPIQNVLEKPTYTVQRGVVVDEIKVSGFVAATKQVELSFTQNGFLKVLYVDRNDPVTKGQLLAELEMGDLPNQLRQAEVALEQAQLVLNRSKAQRDAAIRRAELDLEEAQAQLRRLQEPPEPLDVARAQANLAQAQANLEQVRTNASAEKTRAEMALAQASNALPAIQTAYLRALTEWNDVKDKPQDWRYNAVKEAFERAEAELRNAEMAVRQAQLAYDQARQNEGPAIARAEALLAEAQAAYDALTRGPKPEDLARARRNVERAQIAVEEAKQIGDSELEGRVAAAQLEVERLKTQMEAMRLYAPFNGKVAAVGNKPGDQITAYRAVITVMDDTEKELLVENVASQDASRIGLGQQVQITFSRAPGKVFDGVVTKLPTTLTSSAATINPDRAYHIDFQAPGVDLEVGDLAQVVITLKRVEDALWLPPQAVRAFEGRRFVVVKEGDRQRRQDVRVGIVSLERIEILEGVKEGDIVVGQ</sequence>
<keyword evidence="6" id="KW-1185">Reference proteome</keyword>
<feature type="signal peptide" evidence="4">
    <location>
        <begin position="1"/>
        <end position="28"/>
    </location>
</feature>
<accession>A7NS35</accession>
<dbReference type="InterPro" id="IPR050465">
    <property type="entry name" value="UPF0194_transport"/>
</dbReference>
<evidence type="ECO:0000256" key="4">
    <source>
        <dbReference type="SAM" id="SignalP"/>
    </source>
</evidence>
<feature type="chain" id="PRO_5002713315" evidence="4">
    <location>
        <begin position="29"/>
        <end position="514"/>
    </location>
</feature>
<reference evidence="5 6" key="1">
    <citation type="submission" date="2007-08" db="EMBL/GenBank/DDBJ databases">
        <title>Complete sequence of Roseiflexus castenholzii DSM 13941.</title>
        <authorList>
            <consortium name="US DOE Joint Genome Institute"/>
            <person name="Copeland A."/>
            <person name="Lucas S."/>
            <person name="Lapidus A."/>
            <person name="Barry K."/>
            <person name="Glavina del Rio T."/>
            <person name="Dalin E."/>
            <person name="Tice H."/>
            <person name="Pitluck S."/>
            <person name="Thompson L.S."/>
            <person name="Brettin T."/>
            <person name="Bruce D."/>
            <person name="Detter J.C."/>
            <person name="Han C."/>
            <person name="Tapia R."/>
            <person name="Schmutz J."/>
            <person name="Larimer F."/>
            <person name="Land M."/>
            <person name="Hauser L."/>
            <person name="Kyrpides N."/>
            <person name="Mikhailova N."/>
            <person name="Bryant D.A."/>
            <person name="Hanada S."/>
            <person name="Tsukatani Y."/>
            <person name="Richardson P."/>
        </authorList>
    </citation>
    <scope>NUCLEOTIDE SEQUENCE [LARGE SCALE GENOMIC DNA]</scope>
    <source>
        <strain evidence="6">DSM 13941 / HLO8</strain>
    </source>
</reference>
<proteinExistence type="predicted"/>
<dbReference type="RefSeq" id="WP_012122802.1">
    <property type="nucleotide sequence ID" value="NC_009767.1"/>
</dbReference>
<dbReference type="KEGG" id="rca:Rcas_4357"/>
<evidence type="ECO:0000256" key="3">
    <source>
        <dbReference type="SAM" id="Coils"/>
    </source>
</evidence>
<dbReference type="OrthoDB" id="143084at2"/>
<dbReference type="Gene3D" id="2.40.30.170">
    <property type="match status" value="1"/>
</dbReference>
<dbReference type="PANTHER" id="PTHR32347:SF23">
    <property type="entry name" value="BLL5650 PROTEIN"/>
    <property type="match status" value="1"/>
</dbReference>
<dbReference type="Proteomes" id="UP000000263">
    <property type="component" value="Chromosome"/>
</dbReference>
<feature type="coiled-coil region" evidence="3">
    <location>
        <begin position="110"/>
        <end position="188"/>
    </location>
</feature>
<keyword evidence="2 3" id="KW-0175">Coiled coil</keyword>